<gene>
    <name evidence="13" type="ORF">QTJ16_007070</name>
</gene>
<dbReference type="GO" id="GO:0008094">
    <property type="term" value="F:ATP-dependent activity, acting on DNA"/>
    <property type="evidence" value="ECO:0007669"/>
    <property type="project" value="TreeGrafter"/>
</dbReference>
<keyword evidence="14" id="KW-1185">Reference proteome</keyword>
<dbReference type="PANTHER" id="PTHR45626:SF17">
    <property type="entry name" value="HELICASE-LIKE TRANSCRIPTION FACTOR"/>
    <property type="match status" value="1"/>
</dbReference>
<evidence type="ECO:0000259" key="12">
    <source>
        <dbReference type="PROSITE" id="PS51194"/>
    </source>
</evidence>
<sequence>MLEHTIKESWTLEDLQELTLRLRKLKDAPNSRPFYEQCKLWVEQSEARRAERRQRGEVVPDEEMLPFGRSDYGHNFNMEKALKTLDEEELFKRVTCSICSDFPMEPMRTDCGHIFCNDCLDSYCHELAAQGDEYMTCPECNRIFQKPEKVRIPAVEHEVGVEDDENASGSGSRKGKGKKKAKSPSKGVDTLGFEPSAKDSSWVTESDFDPHFPFTPSSKTTALKALLLKGFEEAPLDKVVIYVQFRTLARIVGRICQSEGWSFVYLTGDSSLEHRTKAISHFRNDKNTMILIAGLKCGGLGLNFPWANRCISLDLWWNHAVEQQAFGRIFRIGQTKETFMTRIVVKNSVDMRMLTMQLDKLQDLEKAMRDGETKEKPSLSIAQLANLFGFLKTDADGKIMSIEADYQDGLSGEAEEHLGWDDVGVEGYVSTTDQPKNKQPQRGKEQGNDESQKYGFGHWDTGDNMDVEQ</sequence>
<keyword evidence="2" id="KW-0479">Metal-binding</keyword>
<dbReference type="GO" id="GO:0005634">
    <property type="term" value="C:nucleus"/>
    <property type="evidence" value="ECO:0007669"/>
    <property type="project" value="TreeGrafter"/>
</dbReference>
<evidence type="ECO:0000256" key="1">
    <source>
        <dbReference type="ARBA" id="ARBA00007025"/>
    </source>
</evidence>
<dbReference type="GO" id="GO:0006281">
    <property type="term" value="P:DNA repair"/>
    <property type="evidence" value="ECO:0007669"/>
    <property type="project" value="TreeGrafter"/>
</dbReference>
<keyword evidence="4 9" id="KW-0863">Zinc-finger</keyword>
<feature type="domain" description="Helicase C-terminal" evidence="12">
    <location>
        <begin position="222"/>
        <end position="372"/>
    </location>
</feature>
<dbReference type="InterPro" id="IPR001650">
    <property type="entry name" value="Helicase_C-like"/>
</dbReference>
<dbReference type="SMART" id="SM00490">
    <property type="entry name" value="HELICc"/>
    <property type="match status" value="1"/>
</dbReference>
<keyword evidence="7" id="KW-0862">Zinc</keyword>
<comment type="caution">
    <text evidence="13">The sequence shown here is derived from an EMBL/GenBank/DDBJ whole genome shotgun (WGS) entry which is preliminary data.</text>
</comment>
<keyword evidence="3" id="KW-0547">Nucleotide-binding</keyword>
<evidence type="ECO:0000256" key="9">
    <source>
        <dbReference type="PROSITE-ProRule" id="PRU00175"/>
    </source>
</evidence>
<dbReference type="PROSITE" id="PS50089">
    <property type="entry name" value="ZF_RING_2"/>
    <property type="match status" value="1"/>
</dbReference>
<feature type="compositionally biased region" description="Basic and acidic residues" evidence="10">
    <location>
        <begin position="442"/>
        <end position="452"/>
    </location>
</feature>
<evidence type="ECO:0000256" key="7">
    <source>
        <dbReference type="ARBA" id="ARBA00022833"/>
    </source>
</evidence>
<keyword evidence="5" id="KW-0378">Hydrolase</keyword>
<dbReference type="PANTHER" id="PTHR45626">
    <property type="entry name" value="TRANSCRIPTION TERMINATION FACTOR 2-RELATED"/>
    <property type="match status" value="1"/>
</dbReference>
<name>A0AAD9STX7_9HELO</name>
<dbReference type="InterPro" id="IPR017907">
    <property type="entry name" value="Znf_RING_CS"/>
</dbReference>
<dbReference type="EMBL" id="JAUBYV010000013">
    <property type="protein sequence ID" value="KAK2623516.1"/>
    <property type="molecule type" value="Genomic_DNA"/>
</dbReference>
<accession>A0AAD9STX7</accession>
<evidence type="ECO:0000256" key="3">
    <source>
        <dbReference type="ARBA" id="ARBA00022741"/>
    </source>
</evidence>
<dbReference type="SUPFAM" id="SSF57850">
    <property type="entry name" value="RING/U-box"/>
    <property type="match status" value="1"/>
</dbReference>
<keyword evidence="6" id="KW-0347">Helicase</keyword>
<dbReference type="GO" id="GO:0008270">
    <property type="term" value="F:zinc ion binding"/>
    <property type="evidence" value="ECO:0007669"/>
    <property type="project" value="UniProtKB-KW"/>
</dbReference>
<dbReference type="SUPFAM" id="SSF52540">
    <property type="entry name" value="P-loop containing nucleoside triphosphate hydrolases"/>
    <property type="match status" value="1"/>
</dbReference>
<evidence type="ECO:0000256" key="8">
    <source>
        <dbReference type="ARBA" id="ARBA00022840"/>
    </source>
</evidence>
<dbReference type="SMART" id="SM00184">
    <property type="entry name" value="RING"/>
    <property type="match status" value="1"/>
</dbReference>
<evidence type="ECO:0000256" key="2">
    <source>
        <dbReference type="ARBA" id="ARBA00022723"/>
    </source>
</evidence>
<keyword evidence="8" id="KW-0067">ATP-binding</keyword>
<dbReference type="InterPro" id="IPR049730">
    <property type="entry name" value="SNF2/RAD54-like_C"/>
</dbReference>
<evidence type="ECO:0000256" key="5">
    <source>
        <dbReference type="ARBA" id="ARBA00022801"/>
    </source>
</evidence>
<feature type="compositionally biased region" description="Basic residues" evidence="10">
    <location>
        <begin position="173"/>
        <end position="183"/>
    </location>
</feature>
<dbReference type="InterPro" id="IPR027417">
    <property type="entry name" value="P-loop_NTPase"/>
</dbReference>
<feature type="domain" description="RING-type" evidence="11">
    <location>
        <begin position="96"/>
        <end position="141"/>
    </location>
</feature>
<dbReference type="Gene3D" id="3.40.50.300">
    <property type="entry name" value="P-loop containing nucleotide triphosphate hydrolases"/>
    <property type="match status" value="1"/>
</dbReference>
<dbReference type="PROSITE" id="PS00518">
    <property type="entry name" value="ZF_RING_1"/>
    <property type="match status" value="1"/>
</dbReference>
<evidence type="ECO:0000313" key="13">
    <source>
        <dbReference type="EMBL" id="KAK2623516.1"/>
    </source>
</evidence>
<dbReference type="InterPro" id="IPR001841">
    <property type="entry name" value="Znf_RING"/>
</dbReference>
<dbReference type="InterPro" id="IPR013083">
    <property type="entry name" value="Znf_RING/FYVE/PHD"/>
</dbReference>
<evidence type="ECO:0000256" key="6">
    <source>
        <dbReference type="ARBA" id="ARBA00022806"/>
    </source>
</evidence>
<dbReference type="InterPro" id="IPR050628">
    <property type="entry name" value="SNF2_RAD54_helicase_TF"/>
</dbReference>
<protein>
    <submittedName>
        <fullName evidence="13">Uncharacterized protein</fullName>
    </submittedName>
</protein>
<comment type="similarity">
    <text evidence="1">Belongs to the SNF2/RAD54 helicase family.</text>
</comment>
<evidence type="ECO:0000256" key="4">
    <source>
        <dbReference type="ARBA" id="ARBA00022771"/>
    </source>
</evidence>
<feature type="region of interest" description="Disordered" evidence="10">
    <location>
        <begin position="426"/>
        <end position="469"/>
    </location>
</feature>
<evidence type="ECO:0000259" key="11">
    <source>
        <dbReference type="PROSITE" id="PS50089"/>
    </source>
</evidence>
<dbReference type="GO" id="GO:0005524">
    <property type="term" value="F:ATP binding"/>
    <property type="evidence" value="ECO:0007669"/>
    <property type="project" value="UniProtKB-KW"/>
</dbReference>
<evidence type="ECO:0000313" key="14">
    <source>
        <dbReference type="Proteomes" id="UP001285354"/>
    </source>
</evidence>
<feature type="region of interest" description="Disordered" evidence="10">
    <location>
        <begin position="156"/>
        <end position="193"/>
    </location>
</feature>
<dbReference type="CDD" id="cd18793">
    <property type="entry name" value="SF2_C_SNF"/>
    <property type="match status" value="1"/>
</dbReference>
<dbReference type="Proteomes" id="UP001285354">
    <property type="component" value="Unassembled WGS sequence"/>
</dbReference>
<dbReference type="AlphaFoldDB" id="A0AAD9STX7"/>
<dbReference type="Pfam" id="PF00271">
    <property type="entry name" value="Helicase_C"/>
    <property type="match status" value="1"/>
</dbReference>
<dbReference type="GO" id="GO:0004386">
    <property type="term" value="F:helicase activity"/>
    <property type="evidence" value="ECO:0007669"/>
    <property type="project" value="UniProtKB-KW"/>
</dbReference>
<reference evidence="13" key="1">
    <citation type="submission" date="2023-06" db="EMBL/GenBank/DDBJ databases">
        <title>Draft genome of Marssonina rosae.</title>
        <authorList>
            <person name="Cheng Q."/>
        </authorList>
    </citation>
    <scope>NUCLEOTIDE SEQUENCE</scope>
    <source>
        <strain evidence="13">R4</strain>
    </source>
</reference>
<dbReference type="PROSITE" id="PS51194">
    <property type="entry name" value="HELICASE_CTER"/>
    <property type="match status" value="1"/>
</dbReference>
<feature type="compositionally biased region" description="Polar residues" evidence="10">
    <location>
        <begin position="429"/>
        <end position="440"/>
    </location>
</feature>
<dbReference type="Pfam" id="PF15227">
    <property type="entry name" value="zf-C3HC4_4"/>
    <property type="match status" value="1"/>
</dbReference>
<dbReference type="GO" id="GO:0016787">
    <property type="term" value="F:hydrolase activity"/>
    <property type="evidence" value="ECO:0007669"/>
    <property type="project" value="UniProtKB-KW"/>
</dbReference>
<dbReference type="Gene3D" id="3.30.40.10">
    <property type="entry name" value="Zinc/RING finger domain, C3HC4 (zinc finger)"/>
    <property type="match status" value="1"/>
</dbReference>
<evidence type="ECO:0000256" key="10">
    <source>
        <dbReference type="SAM" id="MobiDB-lite"/>
    </source>
</evidence>
<proteinExistence type="inferred from homology"/>
<organism evidence="13 14">
    <name type="scientific">Diplocarpon rosae</name>
    <dbReference type="NCBI Taxonomy" id="946125"/>
    <lineage>
        <taxon>Eukaryota</taxon>
        <taxon>Fungi</taxon>
        <taxon>Dikarya</taxon>
        <taxon>Ascomycota</taxon>
        <taxon>Pezizomycotina</taxon>
        <taxon>Leotiomycetes</taxon>
        <taxon>Helotiales</taxon>
        <taxon>Drepanopezizaceae</taxon>
        <taxon>Diplocarpon</taxon>
    </lineage>
</organism>